<dbReference type="Proteomes" id="UP001221898">
    <property type="component" value="Unassembled WGS sequence"/>
</dbReference>
<gene>
    <name evidence="2" type="ORF">AAFF_G00192680</name>
</gene>
<dbReference type="SUPFAM" id="SSF50630">
    <property type="entry name" value="Acid proteases"/>
    <property type="match status" value="1"/>
</dbReference>
<dbReference type="GO" id="GO:0008270">
    <property type="term" value="F:zinc ion binding"/>
    <property type="evidence" value="ECO:0007669"/>
    <property type="project" value="InterPro"/>
</dbReference>
<dbReference type="EMBL" id="JAINUG010000258">
    <property type="protein sequence ID" value="KAJ8385127.1"/>
    <property type="molecule type" value="Genomic_DNA"/>
</dbReference>
<dbReference type="SUPFAM" id="SSF57756">
    <property type="entry name" value="Retrovirus zinc finger-like domains"/>
    <property type="match status" value="1"/>
</dbReference>
<dbReference type="Gene3D" id="4.10.60.10">
    <property type="entry name" value="Zinc finger, CCHC-type"/>
    <property type="match status" value="1"/>
</dbReference>
<evidence type="ECO:0000313" key="3">
    <source>
        <dbReference type="Proteomes" id="UP001221898"/>
    </source>
</evidence>
<protein>
    <recommendedName>
        <fullName evidence="1">CCHC-type domain-containing protein</fullName>
    </recommendedName>
</protein>
<reference evidence="2" key="1">
    <citation type="journal article" date="2023" name="Science">
        <title>Genome structures resolve the early diversification of teleost fishes.</title>
        <authorList>
            <person name="Parey E."/>
            <person name="Louis A."/>
            <person name="Montfort J."/>
            <person name="Bouchez O."/>
            <person name="Roques C."/>
            <person name="Iampietro C."/>
            <person name="Lluch J."/>
            <person name="Castinel A."/>
            <person name="Donnadieu C."/>
            <person name="Desvignes T."/>
            <person name="Floi Bucao C."/>
            <person name="Jouanno E."/>
            <person name="Wen M."/>
            <person name="Mejri S."/>
            <person name="Dirks R."/>
            <person name="Jansen H."/>
            <person name="Henkel C."/>
            <person name="Chen W.J."/>
            <person name="Zahm M."/>
            <person name="Cabau C."/>
            <person name="Klopp C."/>
            <person name="Thompson A.W."/>
            <person name="Robinson-Rechavi M."/>
            <person name="Braasch I."/>
            <person name="Lecointre G."/>
            <person name="Bobe J."/>
            <person name="Postlethwait J.H."/>
            <person name="Berthelot C."/>
            <person name="Roest Crollius H."/>
            <person name="Guiguen Y."/>
        </authorList>
    </citation>
    <scope>NUCLEOTIDE SEQUENCE</scope>
    <source>
        <strain evidence="2">NC1722</strain>
    </source>
</reference>
<comment type="caution">
    <text evidence="2">The sequence shown here is derived from an EMBL/GenBank/DDBJ whole genome shotgun (WGS) entry which is preliminary data.</text>
</comment>
<dbReference type="PANTHER" id="PTHR37984">
    <property type="entry name" value="PROTEIN CBG26694"/>
    <property type="match status" value="1"/>
</dbReference>
<organism evidence="2 3">
    <name type="scientific">Aldrovandia affinis</name>
    <dbReference type="NCBI Taxonomy" id="143900"/>
    <lineage>
        <taxon>Eukaryota</taxon>
        <taxon>Metazoa</taxon>
        <taxon>Chordata</taxon>
        <taxon>Craniata</taxon>
        <taxon>Vertebrata</taxon>
        <taxon>Euteleostomi</taxon>
        <taxon>Actinopterygii</taxon>
        <taxon>Neopterygii</taxon>
        <taxon>Teleostei</taxon>
        <taxon>Notacanthiformes</taxon>
        <taxon>Halosauridae</taxon>
        <taxon>Aldrovandia</taxon>
    </lineage>
</organism>
<dbReference type="InterPro" id="IPR021109">
    <property type="entry name" value="Peptidase_aspartic_dom_sf"/>
</dbReference>
<dbReference type="InterPro" id="IPR050951">
    <property type="entry name" value="Retrovirus_Pol_polyprotein"/>
</dbReference>
<dbReference type="PANTHER" id="PTHR37984:SF13">
    <property type="entry name" value="RIBONUCLEASE H"/>
    <property type="match status" value="1"/>
</dbReference>
<proteinExistence type="predicted"/>
<dbReference type="AlphaFoldDB" id="A0AAD7RJA1"/>
<accession>A0AAD7RJA1</accession>
<dbReference type="InterPro" id="IPR036875">
    <property type="entry name" value="Znf_CCHC_sf"/>
</dbReference>
<keyword evidence="3" id="KW-1185">Reference proteome</keyword>
<sequence>MSMETAAKDVAELQQAGVERAVHKVQSGAAPAVVCFRCGGNHVAADCRFVDAVCHNCHKRGRLARKCRSARQPRRDRGNAQGATHMLEGDVNEEEYTNRLCNLEDGERVEPYRERMLVNGHAIDFEIDTGAGLTIINEKTYRKMGGGPLHRTNIKLYTYTRDRVGVLGKMIAQVGYKGQTKQLAALVVKGEGPN</sequence>
<evidence type="ECO:0000259" key="1">
    <source>
        <dbReference type="SMART" id="SM00343"/>
    </source>
</evidence>
<dbReference type="InterPro" id="IPR001878">
    <property type="entry name" value="Znf_CCHC"/>
</dbReference>
<dbReference type="GO" id="GO:0003676">
    <property type="term" value="F:nucleic acid binding"/>
    <property type="evidence" value="ECO:0007669"/>
    <property type="project" value="InterPro"/>
</dbReference>
<dbReference type="SMART" id="SM00343">
    <property type="entry name" value="ZnF_C2HC"/>
    <property type="match status" value="2"/>
</dbReference>
<evidence type="ECO:0000313" key="2">
    <source>
        <dbReference type="EMBL" id="KAJ8385127.1"/>
    </source>
</evidence>
<name>A0AAD7RJA1_9TELE</name>
<feature type="domain" description="CCHC-type" evidence="1">
    <location>
        <begin position="34"/>
        <end position="49"/>
    </location>
</feature>
<dbReference type="Gene3D" id="2.40.70.10">
    <property type="entry name" value="Acid Proteases"/>
    <property type="match status" value="1"/>
</dbReference>
<feature type="domain" description="CCHC-type" evidence="1">
    <location>
        <begin position="53"/>
        <end position="69"/>
    </location>
</feature>